<name>A0ABT5VME5_9BACT</name>
<dbReference type="InterPro" id="IPR021516">
    <property type="entry name" value="DUF3179"/>
</dbReference>
<keyword evidence="1" id="KW-0732">Signal</keyword>
<accession>A0ABT5VME5</accession>
<dbReference type="Pfam" id="PF11376">
    <property type="entry name" value="DUF3179"/>
    <property type="match status" value="2"/>
</dbReference>
<evidence type="ECO:0000313" key="3">
    <source>
        <dbReference type="Proteomes" id="UP001528920"/>
    </source>
</evidence>
<proteinExistence type="predicted"/>
<dbReference type="EMBL" id="JAKJSC010000001">
    <property type="protein sequence ID" value="MDE5416430.1"/>
    <property type="molecule type" value="Genomic_DNA"/>
</dbReference>
<keyword evidence="3" id="KW-1185">Reference proteome</keyword>
<dbReference type="Proteomes" id="UP001528920">
    <property type="component" value="Unassembled WGS sequence"/>
</dbReference>
<organism evidence="2 3">
    <name type="scientific">Paralabilibaculum antarcticum</name>
    <dbReference type="NCBI Taxonomy" id="2912572"/>
    <lineage>
        <taxon>Bacteria</taxon>
        <taxon>Pseudomonadati</taxon>
        <taxon>Bacteroidota</taxon>
        <taxon>Bacteroidia</taxon>
        <taxon>Marinilabiliales</taxon>
        <taxon>Marinifilaceae</taxon>
        <taxon>Paralabilibaculum</taxon>
    </lineage>
</organism>
<reference evidence="2 3" key="1">
    <citation type="submission" date="2022-01" db="EMBL/GenBank/DDBJ databases">
        <title>Labilibaculum sp. nov, a marine bacterium isolated from Antarctica.</title>
        <authorList>
            <person name="Dai W."/>
        </authorList>
    </citation>
    <scope>NUCLEOTIDE SEQUENCE [LARGE SCALE GENOMIC DNA]</scope>
    <source>
        <strain evidence="2 3">DW002</strain>
    </source>
</reference>
<evidence type="ECO:0000313" key="2">
    <source>
        <dbReference type="EMBL" id="MDE5416430.1"/>
    </source>
</evidence>
<comment type="caution">
    <text evidence="2">The sequence shown here is derived from an EMBL/GenBank/DDBJ whole genome shotgun (WGS) entry which is preliminary data.</text>
</comment>
<sequence length="379" mass="42257">MKTIHNNLILLLFLFAISCTSISEDEIITDTPPPTDTIQTSPPVQSKDVINLINDTFAGSKYIVVGSKSLKFMLAFNTSLNGNNLTFEALQNRLPIVMQDNLGNQYDIFGRVSNGPNVGEKLTPMNAFMGYWFSWGTFYPGLEIYGDAKTRPNLGKTVAGSDDWLIPKDKVFRGASRDGIPAIDDPKFVTSKGEKRPEDELMVGVRINNTSKAYPHGILNWHEIVNDKIDDVYFSVVYCPLTGTATVWDRNINGQITTFGVSGFLYNSNVVPYDRNTNSNWSQMLQKSVQGTLSGNNADNLLVLETSLSTWKLVAGNFSLLSTKTGYSRDYGRNPYGNYPTNKTINFPINFEDNRLNPKERVLGVIIKGNAKAYRFSSF</sequence>
<dbReference type="RefSeq" id="WP_275107772.1">
    <property type="nucleotide sequence ID" value="NZ_JAKJSC010000001.1"/>
</dbReference>
<feature type="chain" id="PRO_5046782960" evidence="1">
    <location>
        <begin position="24"/>
        <end position="379"/>
    </location>
</feature>
<gene>
    <name evidence="2" type="ORF">L3049_00320</name>
</gene>
<evidence type="ECO:0000256" key="1">
    <source>
        <dbReference type="SAM" id="SignalP"/>
    </source>
</evidence>
<dbReference type="PROSITE" id="PS51257">
    <property type="entry name" value="PROKAR_LIPOPROTEIN"/>
    <property type="match status" value="1"/>
</dbReference>
<feature type="signal peptide" evidence="1">
    <location>
        <begin position="1"/>
        <end position="23"/>
    </location>
</feature>
<protein>
    <submittedName>
        <fullName evidence="2">DUF3179 domain-containing protein</fullName>
    </submittedName>
</protein>